<dbReference type="Proteomes" id="UP000248066">
    <property type="component" value="Unassembled WGS sequence"/>
</dbReference>
<keyword evidence="1" id="KW-0812">Transmembrane</keyword>
<evidence type="ECO:0000313" key="3">
    <source>
        <dbReference type="Proteomes" id="UP000248066"/>
    </source>
</evidence>
<dbReference type="OrthoDB" id="2967280at2"/>
<sequence length="133" mass="14977">MFFEHYHELVPILLSLSIYVAVAGAHLISVTAQELVIRSRYTAGRRLADGTAGRELPEGPSAFKEERQSWLTRMMKRKDAPEDDTDYFSFSLEKMNESEEDIYGKNICVYLSSVSALTGSAATGVSWRLRSIH</sequence>
<feature type="transmembrane region" description="Helical" evidence="1">
    <location>
        <begin position="12"/>
        <end position="37"/>
    </location>
</feature>
<dbReference type="AlphaFoldDB" id="A0A2W0H596"/>
<evidence type="ECO:0000256" key="1">
    <source>
        <dbReference type="SAM" id="Phobius"/>
    </source>
</evidence>
<dbReference type="RefSeq" id="WP_110521476.1">
    <property type="nucleotide sequence ID" value="NZ_PDOF01000003.1"/>
</dbReference>
<keyword evidence="1" id="KW-0472">Membrane</keyword>
<comment type="caution">
    <text evidence="2">The sequence shown here is derived from an EMBL/GenBank/DDBJ whole genome shotgun (WGS) entry which is preliminary data.</text>
</comment>
<reference evidence="2 3" key="1">
    <citation type="submission" date="2017-10" db="EMBL/GenBank/DDBJ databases">
        <title>Bacillus sp. nov., a halophilic bacterium isolated from a Yangshapao Lake.</title>
        <authorList>
            <person name="Wang H."/>
        </authorList>
    </citation>
    <scope>NUCLEOTIDE SEQUENCE [LARGE SCALE GENOMIC DNA]</scope>
    <source>
        <strain evidence="2 3">YSP-3</strain>
    </source>
</reference>
<proteinExistence type="predicted"/>
<protein>
    <submittedName>
        <fullName evidence="2">Uncharacterized protein</fullName>
    </submittedName>
</protein>
<gene>
    <name evidence="2" type="ORF">CR205_17720</name>
</gene>
<dbReference type="EMBL" id="PDOF01000003">
    <property type="protein sequence ID" value="PYZ96201.1"/>
    <property type="molecule type" value="Genomic_DNA"/>
</dbReference>
<organism evidence="2 3">
    <name type="scientific">Alteribacter lacisalsi</name>
    <dbReference type="NCBI Taxonomy" id="2045244"/>
    <lineage>
        <taxon>Bacteria</taxon>
        <taxon>Bacillati</taxon>
        <taxon>Bacillota</taxon>
        <taxon>Bacilli</taxon>
        <taxon>Bacillales</taxon>
        <taxon>Bacillaceae</taxon>
        <taxon>Alteribacter</taxon>
    </lineage>
</organism>
<keyword evidence="1" id="KW-1133">Transmembrane helix</keyword>
<name>A0A2W0H596_9BACI</name>
<accession>A0A2W0H596</accession>
<evidence type="ECO:0000313" key="2">
    <source>
        <dbReference type="EMBL" id="PYZ96201.1"/>
    </source>
</evidence>
<keyword evidence="3" id="KW-1185">Reference proteome</keyword>